<comment type="function">
    <text evidence="7">Activator of cell division through the inhibition of FtsZ GTPase activity, therefore promoting FtsZ assembly into bundles of protofilaments necessary for the formation of the division Z ring. It is recruited early at mid-cell but it is not essential for cell division.</text>
</comment>
<dbReference type="PANTHER" id="PTHR34981">
    <property type="entry name" value="CELL DIVISION PROTEIN ZAPA"/>
    <property type="match status" value="1"/>
</dbReference>
<keyword evidence="6" id="KW-0131">Cell cycle</keyword>
<dbReference type="Proteomes" id="UP000626244">
    <property type="component" value="Unassembled WGS sequence"/>
</dbReference>
<keyword evidence="5" id="KW-0717">Septation</keyword>
<dbReference type="Gene3D" id="6.10.250.790">
    <property type="match status" value="1"/>
</dbReference>
<keyword evidence="11" id="KW-1185">Reference proteome</keyword>
<dbReference type="RefSeq" id="WP_088003537.1">
    <property type="nucleotide sequence ID" value="NZ_BMHB01000001.1"/>
</dbReference>
<name>A0A8J3AC47_9BACI</name>
<dbReference type="GO" id="GO:0000921">
    <property type="term" value="P:septin ring assembly"/>
    <property type="evidence" value="ECO:0007669"/>
    <property type="project" value="TreeGrafter"/>
</dbReference>
<dbReference type="InterPro" id="IPR053712">
    <property type="entry name" value="Bac_CellDiv_Activator"/>
</dbReference>
<dbReference type="InterPro" id="IPR007838">
    <property type="entry name" value="Cell_div_ZapA-like"/>
</dbReference>
<dbReference type="SUPFAM" id="SSF102829">
    <property type="entry name" value="Cell division protein ZapA-like"/>
    <property type="match status" value="1"/>
</dbReference>
<gene>
    <name evidence="10" type="primary">zapA</name>
    <name evidence="10" type="ORF">GCM10007380_02240</name>
</gene>
<evidence type="ECO:0000256" key="4">
    <source>
        <dbReference type="ARBA" id="ARBA00022618"/>
    </source>
</evidence>
<dbReference type="PANTHER" id="PTHR34981:SF1">
    <property type="entry name" value="CELL DIVISION PROTEIN ZAPA"/>
    <property type="match status" value="1"/>
</dbReference>
<evidence type="ECO:0000256" key="1">
    <source>
        <dbReference type="ARBA" id="ARBA00004496"/>
    </source>
</evidence>
<dbReference type="NCBIfam" id="NF010724">
    <property type="entry name" value="PRK14126.1"/>
    <property type="match status" value="1"/>
</dbReference>
<accession>A0A8J3AC47</accession>
<reference evidence="11" key="1">
    <citation type="journal article" date="2019" name="Int. J. Syst. Evol. Microbiol.">
        <title>The Global Catalogue of Microorganisms (GCM) 10K type strain sequencing project: providing services to taxonomists for standard genome sequencing and annotation.</title>
        <authorList>
            <consortium name="The Broad Institute Genomics Platform"/>
            <consortium name="The Broad Institute Genome Sequencing Center for Infectious Disease"/>
            <person name="Wu L."/>
            <person name="Ma J."/>
        </authorList>
    </citation>
    <scope>NUCLEOTIDE SEQUENCE [LARGE SCALE GENOMIC DNA]</scope>
    <source>
        <strain evidence="11">CGMCC 1.14993</strain>
    </source>
</reference>
<evidence type="ECO:0000256" key="5">
    <source>
        <dbReference type="ARBA" id="ARBA00023210"/>
    </source>
</evidence>
<dbReference type="GO" id="GO:0030428">
    <property type="term" value="C:cell septum"/>
    <property type="evidence" value="ECO:0007669"/>
    <property type="project" value="TreeGrafter"/>
</dbReference>
<evidence type="ECO:0000313" key="10">
    <source>
        <dbReference type="EMBL" id="GGI10327.1"/>
    </source>
</evidence>
<evidence type="ECO:0000256" key="7">
    <source>
        <dbReference type="ARBA" id="ARBA00024910"/>
    </source>
</evidence>
<keyword evidence="3" id="KW-0963">Cytoplasm</keyword>
<protein>
    <recommendedName>
        <fullName evidence="2">Cell division protein ZapA</fullName>
    </recommendedName>
    <alternativeName>
        <fullName evidence="9">Z ring-associated protein ZapA</fullName>
    </alternativeName>
</protein>
<evidence type="ECO:0000256" key="3">
    <source>
        <dbReference type="ARBA" id="ARBA00022490"/>
    </source>
</evidence>
<evidence type="ECO:0000256" key="9">
    <source>
        <dbReference type="ARBA" id="ARBA00033158"/>
    </source>
</evidence>
<organism evidence="10 11">
    <name type="scientific">Gottfriedia solisilvae</name>
    <dbReference type="NCBI Taxonomy" id="1516104"/>
    <lineage>
        <taxon>Bacteria</taxon>
        <taxon>Bacillati</taxon>
        <taxon>Bacillota</taxon>
        <taxon>Bacilli</taxon>
        <taxon>Bacillales</taxon>
        <taxon>Bacillaceae</taxon>
        <taxon>Gottfriedia</taxon>
    </lineage>
</organism>
<dbReference type="GO" id="GO:0032153">
    <property type="term" value="C:cell division site"/>
    <property type="evidence" value="ECO:0007669"/>
    <property type="project" value="TreeGrafter"/>
</dbReference>
<dbReference type="GO" id="GO:0000917">
    <property type="term" value="P:division septum assembly"/>
    <property type="evidence" value="ECO:0007669"/>
    <property type="project" value="UniProtKB-KW"/>
</dbReference>
<dbReference type="GO" id="GO:0005829">
    <property type="term" value="C:cytosol"/>
    <property type="evidence" value="ECO:0007669"/>
    <property type="project" value="TreeGrafter"/>
</dbReference>
<evidence type="ECO:0000256" key="8">
    <source>
        <dbReference type="ARBA" id="ARBA00026068"/>
    </source>
</evidence>
<proteinExistence type="predicted"/>
<dbReference type="EMBL" id="BMHB01000001">
    <property type="protein sequence ID" value="GGI10327.1"/>
    <property type="molecule type" value="Genomic_DNA"/>
</dbReference>
<dbReference type="AlphaFoldDB" id="A0A8J3AC47"/>
<comment type="subunit">
    <text evidence="8">Homodimer. Interacts with FtsZ.</text>
</comment>
<evidence type="ECO:0000256" key="2">
    <source>
        <dbReference type="ARBA" id="ARBA00015195"/>
    </source>
</evidence>
<dbReference type="InterPro" id="IPR036192">
    <property type="entry name" value="Cell_div_ZapA-like_sf"/>
</dbReference>
<dbReference type="Pfam" id="PF05164">
    <property type="entry name" value="ZapA"/>
    <property type="match status" value="1"/>
</dbReference>
<evidence type="ECO:0000313" key="11">
    <source>
        <dbReference type="Proteomes" id="UP000626244"/>
    </source>
</evidence>
<dbReference type="OrthoDB" id="9808604at2"/>
<comment type="subcellular location">
    <subcellularLocation>
        <location evidence="1">Cytoplasm</location>
    </subcellularLocation>
</comment>
<comment type="caution">
    <text evidence="10">The sequence shown here is derived from an EMBL/GenBank/DDBJ whole genome shotgun (WGS) entry which is preliminary data.</text>
</comment>
<dbReference type="GO" id="GO:0043093">
    <property type="term" value="P:FtsZ-dependent cytokinesis"/>
    <property type="evidence" value="ECO:0007669"/>
    <property type="project" value="TreeGrafter"/>
</dbReference>
<keyword evidence="4 10" id="KW-0132">Cell division</keyword>
<sequence length="93" mass="10660">MSNSSSKQKLNVTIYGQQYLITGDESTEHIRHVASIVDEKMKEINHKNPFLDTNKLAVLTAVNIVSDYVKLRERVEQLETLLKEAKSEKENND</sequence>
<evidence type="ECO:0000256" key="6">
    <source>
        <dbReference type="ARBA" id="ARBA00023306"/>
    </source>
</evidence>